<proteinExistence type="predicted"/>
<dbReference type="EMBL" id="SKBQ01000012">
    <property type="protein sequence ID" value="TPX17801.1"/>
    <property type="molecule type" value="Genomic_DNA"/>
</dbReference>
<dbReference type="Pfam" id="PF24883">
    <property type="entry name" value="NPHP3_N"/>
    <property type="match status" value="1"/>
</dbReference>
<dbReference type="InParanoid" id="A0A507BKY5"/>
<sequence length="1380" mass="154150">MDIFGTVLGVAQAAHYVVKKVGEIKDAPGELERLVIRIKASVALLERIVELSENLNEADREALSGECGPALQKVRRLLEDITQKYKGLEGADVWRKLRHGIPWIREKKDIESKVKEMKDAEAVLEGMVTVLMAKDTRDVKEQVERLQHMMEKAQAIVDHDRIKACLDSLPRDDGDSEMDKQLANSQHSPPSWILESHAVRGWLSEKKAESRWLWALGEPGTGKTCIASFMVDQLRNTNLALLSSSQIDLDESDATSIPDVAAALFYCSYKKGQAQDVGSICRYLVRQLLYQLWHASSTKAYQRLESTERMVAGTMVAGNAPKPQAILNSIAGDFSTTFIIVDALDEHPEKDEVLRFLKNLSSPSIRIFVTSREGLGHYAEDIHARILDVNDNAAALQTYVTTTLELIVQGDPSVTFTAPKALVAVAASPEKRQDIANRVINAANGNFLCAQLQLRALMSEREERSLLRLLDRLATRLEDLIVGAIERVDSQQSQDDAEVGKLALLWAIYSCGSLTVKEIQHAIAFSRTHYSRRRAYGDEAEEYTIQKLTESTCYFLRIDAGNDPASAKVQVHKAVRDFCHDVTKKGKYFEKAEITMATACVDCLSQIDQDCKTKSDWDQVVTQSPFQRYAAQHWGWHLSQASNEARVIKLREKAWEENLVEQLESDAFLNNMTIATQPAWAQLGVWQDRMWDMLSEDDGDPVFHATHYLALHNLDDMAKDWLDDHPDDVDRPSRRTNDKADSGFSPLILAAFTNSAEVAKVLMQKGANATRYNGPDEMTALAAACSARAETVVKELLRDKARAQKLVCQIDSRQETPLVKAAISGSESIASRIVQRLESMPRGLETLLRGDTDENNALHKAAYVDHVEVVDVLLKTKGAHDLVRQHTIYWKDTPLHLAALHGSTRVLRSLLNAGASPNALQSQKKTPLMLAVQSPVVSTGDNVAILIPITDLTVQDQWGCNVLHNAAVHGRRAHVATLVKHVPHDVLHAKQIDGWTALLAAVRVKALYWKDCVDHLIGAMGREISAFEAREVFTVLCDHGFARVCRRLIEQFDDPRVFLADSNHTLLRRAVMSGDKAIVAAIIDRYGTGDLEVPNPFGQTPLVEASGRQFTNAKLIEYLLEKGANVNAQGGAGRTAMHWATEMGRKDIVEILMRYKPDLTIKDCHGVTAAMKVSSRNPCREVLLKAGVYPEGEETVTKEREILSASRDATRVVIGSSTRTSVPKERMLGYERGVYLETDRLPNDLQIPVSRIAVSVTGRDQGWSDHVERYPRDRGSYRFCNTWYEIGIKRAPGSRPPPPPVELTRNRLNAGSQTYSGVWDVDKGHETPGLSRWTRPEDFEEVKKFLWALQPGDRLQLIGRAQWLGWECVIEKAEIKVFCN</sequence>
<dbReference type="GeneID" id="41970349"/>
<protein>
    <recommendedName>
        <fullName evidence="5">Nephrocystin 3-like N-terminal domain-containing protein</fullName>
    </recommendedName>
</protein>
<dbReference type="Pfam" id="PF12796">
    <property type="entry name" value="Ank_2"/>
    <property type="match status" value="2"/>
</dbReference>
<dbReference type="PANTHER" id="PTHR24126:SF14">
    <property type="entry name" value="ANK_REP_REGION DOMAIN-CONTAINING PROTEIN"/>
    <property type="match status" value="1"/>
</dbReference>
<evidence type="ECO:0000313" key="7">
    <source>
        <dbReference type="Proteomes" id="UP000319257"/>
    </source>
</evidence>
<dbReference type="PROSITE" id="PS50297">
    <property type="entry name" value="ANK_REP_REGION"/>
    <property type="match status" value="4"/>
</dbReference>
<gene>
    <name evidence="6" type="ORF">E0L32_002902</name>
</gene>
<feature type="domain" description="Nephrocystin 3-like N-terminal" evidence="5">
    <location>
        <begin position="191"/>
        <end position="372"/>
    </location>
</feature>
<evidence type="ECO:0000259" key="5">
    <source>
        <dbReference type="Pfam" id="PF24883"/>
    </source>
</evidence>
<dbReference type="Gene3D" id="3.40.50.300">
    <property type="entry name" value="P-loop containing nucleotide triphosphate hydrolases"/>
    <property type="match status" value="1"/>
</dbReference>
<evidence type="ECO:0000256" key="4">
    <source>
        <dbReference type="SAM" id="Coils"/>
    </source>
</evidence>
<comment type="caution">
    <text evidence="6">The sequence shown here is derived from an EMBL/GenBank/DDBJ whole genome shotgun (WGS) entry which is preliminary data.</text>
</comment>
<dbReference type="PANTHER" id="PTHR24126">
    <property type="entry name" value="ANKYRIN REPEAT, PH AND SEC7 DOMAIN CONTAINING PROTEIN SECG-RELATED"/>
    <property type="match status" value="1"/>
</dbReference>
<feature type="repeat" description="ANK" evidence="3">
    <location>
        <begin position="1132"/>
        <end position="1164"/>
    </location>
</feature>
<feature type="repeat" description="ANK" evidence="3">
    <location>
        <begin position="1097"/>
        <end position="1131"/>
    </location>
</feature>
<keyword evidence="4" id="KW-0175">Coiled coil</keyword>
<accession>A0A507BKY5</accession>
<dbReference type="PRINTS" id="PR01415">
    <property type="entry name" value="ANKYRIN"/>
</dbReference>
<feature type="repeat" description="ANK" evidence="3">
    <location>
        <begin position="890"/>
        <end position="922"/>
    </location>
</feature>
<dbReference type="STRING" id="1093900.A0A507BKY5"/>
<dbReference type="SMART" id="SM00248">
    <property type="entry name" value="ANK"/>
    <property type="match status" value="11"/>
</dbReference>
<dbReference type="SUPFAM" id="SSF48403">
    <property type="entry name" value="Ankyrin repeat"/>
    <property type="match status" value="2"/>
</dbReference>
<keyword evidence="1" id="KW-0677">Repeat</keyword>
<dbReference type="OrthoDB" id="195446at2759"/>
<dbReference type="PROSITE" id="PS50088">
    <property type="entry name" value="ANK_REPEAT"/>
    <property type="match status" value="4"/>
</dbReference>
<evidence type="ECO:0000256" key="1">
    <source>
        <dbReference type="ARBA" id="ARBA00022737"/>
    </source>
</evidence>
<dbReference type="InterPro" id="IPR036770">
    <property type="entry name" value="Ankyrin_rpt-contain_sf"/>
</dbReference>
<dbReference type="Pfam" id="PF00023">
    <property type="entry name" value="Ank"/>
    <property type="match status" value="2"/>
</dbReference>
<dbReference type="Gene3D" id="1.25.40.20">
    <property type="entry name" value="Ankyrin repeat-containing domain"/>
    <property type="match status" value="4"/>
</dbReference>
<organism evidence="6 7">
    <name type="scientific">Thyridium curvatum</name>
    <dbReference type="NCBI Taxonomy" id="1093900"/>
    <lineage>
        <taxon>Eukaryota</taxon>
        <taxon>Fungi</taxon>
        <taxon>Dikarya</taxon>
        <taxon>Ascomycota</taxon>
        <taxon>Pezizomycotina</taxon>
        <taxon>Sordariomycetes</taxon>
        <taxon>Sordariomycetidae</taxon>
        <taxon>Thyridiales</taxon>
        <taxon>Thyridiaceae</taxon>
        <taxon>Thyridium</taxon>
    </lineage>
</organism>
<evidence type="ECO:0000256" key="2">
    <source>
        <dbReference type="ARBA" id="ARBA00023043"/>
    </source>
</evidence>
<evidence type="ECO:0000313" key="6">
    <source>
        <dbReference type="EMBL" id="TPX17801.1"/>
    </source>
</evidence>
<dbReference type="Proteomes" id="UP000319257">
    <property type="component" value="Unassembled WGS sequence"/>
</dbReference>
<dbReference type="SUPFAM" id="SSF52540">
    <property type="entry name" value="P-loop containing nucleoside triphosphate hydrolases"/>
    <property type="match status" value="1"/>
</dbReference>
<keyword evidence="2 3" id="KW-0040">ANK repeat</keyword>
<dbReference type="InterPro" id="IPR056884">
    <property type="entry name" value="NPHP3-like_N"/>
</dbReference>
<feature type="repeat" description="ANK" evidence="3">
    <location>
        <begin position="742"/>
        <end position="774"/>
    </location>
</feature>
<dbReference type="RefSeq" id="XP_030999512.1">
    <property type="nucleotide sequence ID" value="XM_031137143.1"/>
</dbReference>
<feature type="coiled-coil region" evidence="4">
    <location>
        <begin position="41"/>
        <end position="91"/>
    </location>
</feature>
<dbReference type="InterPro" id="IPR027417">
    <property type="entry name" value="P-loop_NTPase"/>
</dbReference>
<name>A0A507BKY5_9PEZI</name>
<reference evidence="6 7" key="1">
    <citation type="submission" date="2019-06" db="EMBL/GenBank/DDBJ databases">
        <title>Draft genome sequence of the filamentous fungus Phialemoniopsis curvata isolated from diesel fuel.</title>
        <authorList>
            <person name="Varaljay V.A."/>
            <person name="Lyon W.J."/>
            <person name="Crouch A.L."/>
            <person name="Drake C.E."/>
            <person name="Hollomon J.M."/>
            <person name="Nadeau L.J."/>
            <person name="Nunn H.S."/>
            <person name="Stevenson B.S."/>
            <person name="Bojanowski C.L."/>
            <person name="Crookes-Goodson W.J."/>
        </authorList>
    </citation>
    <scope>NUCLEOTIDE SEQUENCE [LARGE SCALE GENOMIC DNA]</scope>
    <source>
        <strain evidence="6 7">D216</strain>
    </source>
</reference>
<dbReference type="InterPro" id="IPR002110">
    <property type="entry name" value="Ankyrin_rpt"/>
</dbReference>
<evidence type="ECO:0000256" key="3">
    <source>
        <dbReference type="PROSITE-ProRule" id="PRU00023"/>
    </source>
</evidence>
<keyword evidence="7" id="KW-1185">Reference proteome</keyword>